<feature type="signal peptide" evidence="1">
    <location>
        <begin position="1"/>
        <end position="24"/>
    </location>
</feature>
<sequence>MMYQMKTKIYFIVAFVLLCLSCNEDTLGINVTGELTGTVLRDDTEEPLENVKISTNPASSTVFTDVDGNFTLENILVDDYAVQAELDGFSTSFESVSITEGNTSSVAFKLEVSSTENTQPTKPLLVLPEDGQEDLGTSVEFRWESMDTDDDEITYTLELRSGNNSDIRNIEVVADTLVTIDNLLLSQTYFWQVSADDGNNDEVTSNISSFKTLNSPGNSVYFVKKVGSNNVIFSGDINLDSDSSEETIDFNLFQVTSDAVNSFRPKKNDNARKLAFLRTVGGLTHLFISDLSGANEFQVTTTTSVAGFRQDELNYTWSEDGSKLFFANFDKLYSINIDGTGAGEDPIFTTTDGSFISEIASADFQPNILLLKTNNTQGYDVNLFTYNLETQTIIDTILDDPMGAVGSIDISANGDRILYSYDTNGDENNQYRIFASRLFEYNAITNTTVMVDAEPTPGFNDVYGSYTPNEAGIIFTRISNDADAIPAIYLLQSTSMTNRTDIIFNGGIHPDYE</sequence>
<evidence type="ECO:0008006" key="4">
    <source>
        <dbReference type="Google" id="ProtNLM"/>
    </source>
</evidence>
<evidence type="ECO:0000313" key="3">
    <source>
        <dbReference type="Proteomes" id="UP000281985"/>
    </source>
</evidence>
<dbReference type="PANTHER" id="PTHR36842:SF1">
    <property type="entry name" value="PROTEIN TOLB"/>
    <property type="match status" value="1"/>
</dbReference>
<protein>
    <recommendedName>
        <fullName evidence="4">Fibronectin type-III domain-containing protein</fullName>
    </recommendedName>
</protein>
<proteinExistence type="predicted"/>
<keyword evidence="1" id="KW-0732">Signal</keyword>
<evidence type="ECO:0000313" key="2">
    <source>
        <dbReference type="EMBL" id="RMB64001.1"/>
    </source>
</evidence>
<dbReference type="InterPro" id="IPR011042">
    <property type="entry name" value="6-blade_b-propeller_TolB-like"/>
</dbReference>
<dbReference type="InterPro" id="IPR013783">
    <property type="entry name" value="Ig-like_fold"/>
</dbReference>
<dbReference type="Proteomes" id="UP000281985">
    <property type="component" value="Unassembled WGS sequence"/>
</dbReference>
<dbReference type="SUPFAM" id="SSF49265">
    <property type="entry name" value="Fibronectin type III"/>
    <property type="match status" value="1"/>
</dbReference>
<dbReference type="PANTHER" id="PTHR36842">
    <property type="entry name" value="PROTEIN TOLB HOMOLOG"/>
    <property type="match status" value="1"/>
</dbReference>
<dbReference type="AlphaFoldDB" id="A0A3M0GFY3"/>
<dbReference type="SUPFAM" id="SSF49464">
    <property type="entry name" value="Carboxypeptidase regulatory domain-like"/>
    <property type="match status" value="1"/>
</dbReference>
<dbReference type="SUPFAM" id="SSF69304">
    <property type="entry name" value="Tricorn protease N-terminal domain"/>
    <property type="match status" value="1"/>
</dbReference>
<dbReference type="Gene3D" id="2.60.40.1120">
    <property type="entry name" value="Carboxypeptidase-like, regulatory domain"/>
    <property type="match status" value="1"/>
</dbReference>
<dbReference type="EMBL" id="REFV01000001">
    <property type="protein sequence ID" value="RMB64001.1"/>
    <property type="molecule type" value="Genomic_DNA"/>
</dbReference>
<organism evidence="2 3">
    <name type="scientific">Dokdonia sinensis</name>
    <dbReference type="NCBI Taxonomy" id="2479847"/>
    <lineage>
        <taxon>Bacteria</taxon>
        <taxon>Pseudomonadati</taxon>
        <taxon>Bacteroidota</taxon>
        <taxon>Flavobacteriia</taxon>
        <taxon>Flavobacteriales</taxon>
        <taxon>Flavobacteriaceae</taxon>
        <taxon>Dokdonia</taxon>
    </lineage>
</organism>
<dbReference type="Gene3D" id="2.60.40.10">
    <property type="entry name" value="Immunoglobulins"/>
    <property type="match status" value="1"/>
</dbReference>
<name>A0A3M0GFY3_9FLAO</name>
<dbReference type="Gene3D" id="2.120.10.30">
    <property type="entry name" value="TolB, C-terminal domain"/>
    <property type="match status" value="1"/>
</dbReference>
<feature type="chain" id="PRO_5018057928" description="Fibronectin type-III domain-containing protein" evidence="1">
    <location>
        <begin position="25"/>
        <end position="513"/>
    </location>
</feature>
<dbReference type="InterPro" id="IPR008969">
    <property type="entry name" value="CarboxyPept-like_regulatory"/>
</dbReference>
<gene>
    <name evidence="2" type="ORF">EAX61_01060</name>
</gene>
<accession>A0A3M0GFY3</accession>
<keyword evidence="3" id="KW-1185">Reference proteome</keyword>
<dbReference type="InterPro" id="IPR036116">
    <property type="entry name" value="FN3_sf"/>
</dbReference>
<evidence type="ECO:0000256" key="1">
    <source>
        <dbReference type="SAM" id="SignalP"/>
    </source>
</evidence>
<dbReference type="Pfam" id="PF13620">
    <property type="entry name" value="CarboxypepD_reg"/>
    <property type="match status" value="1"/>
</dbReference>
<comment type="caution">
    <text evidence="2">The sequence shown here is derived from an EMBL/GenBank/DDBJ whole genome shotgun (WGS) entry which is preliminary data.</text>
</comment>
<reference evidence="2 3" key="1">
    <citation type="submission" date="2018-10" db="EMBL/GenBank/DDBJ databases">
        <title>Dokdonia luteus sp. nov., isolated from sea water.</title>
        <authorList>
            <person name="Zhou L.Y."/>
            <person name="Du Z.J."/>
        </authorList>
    </citation>
    <scope>NUCLEOTIDE SEQUENCE [LARGE SCALE GENOMIC DNA]</scope>
    <source>
        <strain evidence="2 3">SH27</strain>
    </source>
</reference>